<accession>A0A127FAW0</accession>
<evidence type="ECO:0000313" key="3">
    <source>
        <dbReference type="Proteomes" id="UP000070250"/>
    </source>
</evidence>
<dbReference type="KEGG" id="sdf:ACG33_10665"/>
<evidence type="ECO:0000313" key="2">
    <source>
        <dbReference type="EMBL" id="AMN47552.1"/>
    </source>
</evidence>
<organism evidence="2 3">
    <name type="scientific">Steroidobacter denitrificans</name>
    <dbReference type="NCBI Taxonomy" id="465721"/>
    <lineage>
        <taxon>Bacteria</taxon>
        <taxon>Pseudomonadati</taxon>
        <taxon>Pseudomonadota</taxon>
        <taxon>Gammaproteobacteria</taxon>
        <taxon>Steroidobacterales</taxon>
        <taxon>Steroidobacteraceae</taxon>
        <taxon>Steroidobacter</taxon>
    </lineage>
</organism>
<dbReference type="Proteomes" id="UP000070250">
    <property type="component" value="Chromosome"/>
</dbReference>
<dbReference type="Pfam" id="PF12680">
    <property type="entry name" value="SnoaL_2"/>
    <property type="match status" value="1"/>
</dbReference>
<keyword evidence="2" id="KW-0413">Isomerase</keyword>
<dbReference type="InterPro" id="IPR037401">
    <property type="entry name" value="SnoaL-like"/>
</dbReference>
<dbReference type="RefSeq" id="WP_066921069.1">
    <property type="nucleotide sequence ID" value="NZ_CP011971.1"/>
</dbReference>
<dbReference type="STRING" id="465721.ACG33_10665"/>
<dbReference type="OrthoDB" id="7061942at2"/>
<evidence type="ECO:0000259" key="1">
    <source>
        <dbReference type="Pfam" id="PF12680"/>
    </source>
</evidence>
<proteinExistence type="predicted"/>
<dbReference type="EMBL" id="CP011971">
    <property type="protein sequence ID" value="AMN47552.1"/>
    <property type="molecule type" value="Genomic_DNA"/>
</dbReference>
<reference evidence="2 3" key="1">
    <citation type="submission" date="2015-06" db="EMBL/GenBank/DDBJ databases">
        <title>A Comprehensive Approach to Explore the Metabolic and Phylogenetic Diversity of Bacterial Steroid Degradation in the Environment: Testosterone as an Example.</title>
        <authorList>
            <person name="Yang F.-C."/>
            <person name="Chen Y.-L."/>
            <person name="Yu C.-P."/>
            <person name="Tang S.-L."/>
            <person name="Wang P.-H."/>
            <person name="Ismail W."/>
            <person name="Wang C.-H."/>
            <person name="Yang C.-Y."/>
            <person name="Chiang Y.-R."/>
        </authorList>
    </citation>
    <scope>NUCLEOTIDE SEQUENCE [LARGE SCALE GENOMIC DNA]</scope>
    <source>
        <strain evidence="2 3">DSM 18526</strain>
    </source>
</reference>
<gene>
    <name evidence="2" type="ORF">ACG33_10665</name>
</gene>
<dbReference type="GO" id="GO:0016853">
    <property type="term" value="F:isomerase activity"/>
    <property type="evidence" value="ECO:0007669"/>
    <property type="project" value="UniProtKB-KW"/>
</dbReference>
<dbReference type="InterPro" id="IPR032710">
    <property type="entry name" value="NTF2-like_dom_sf"/>
</dbReference>
<sequence length="150" mass="17160">MNRENEAVVQKFYDALATMDIEKFWACQSPDVVYNISGHSPISGQVRGRAAMERDILPQVFGALDAKNFKFCKKLKYFCSDGERVVCLMEADGFGTNGERYDQRYCHLFEVRGGKIVQVWEFFDTMLARRVMFPDPSKDLAPGQSNGFDF</sequence>
<name>A0A127FAW0_STEDE</name>
<dbReference type="AlphaFoldDB" id="A0A127FAW0"/>
<dbReference type="PANTHER" id="PTHR41252">
    <property type="entry name" value="BLR2505 PROTEIN"/>
    <property type="match status" value="1"/>
</dbReference>
<dbReference type="PANTHER" id="PTHR41252:SF1">
    <property type="entry name" value="BLR2505 PROTEIN"/>
    <property type="match status" value="1"/>
</dbReference>
<feature type="domain" description="SnoaL-like" evidence="1">
    <location>
        <begin position="9"/>
        <end position="118"/>
    </location>
</feature>
<dbReference type="Gene3D" id="3.10.450.50">
    <property type="match status" value="1"/>
</dbReference>
<protein>
    <submittedName>
        <fullName evidence="2">Ketosteroid isomerase-like protein</fullName>
    </submittedName>
</protein>
<dbReference type="SUPFAM" id="SSF54427">
    <property type="entry name" value="NTF2-like"/>
    <property type="match status" value="1"/>
</dbReference>
<keyword evidence="3" id="KW-1185">Reference proteome</keyword>